<name>A0A246JG09_9BURK</name>
<dbReference type="RefSeq" id="WP_088384707.1">
    <property type="nucleotide sequence ID" value="NZ_NIOF01000003.1"/>
</dbReference>
<evidence type="ECO:0000313" key="2">
    <source>
        <dbReference type="EMBL" id="OWQ91480.1"/>
    </source>
</evidence>
<gene>
    <name evidence="2" type="ORF">CDN99_10030</name>
</gene>
<comment type="caution">
    <text evidence="2">The sequence shown here is derived from an EMBL/GenBank/DDBJ whole genome shotgun (WGS) entry which is preliminary data.</text>
</comment>
<dbReference type="OrthoDB" id="9872383at2"/>
<proteinExistence type="predicted"/>
<dbReference type="SUPFAM" id="SSF52540">
    <property type="entry name" value="P-loop containing nucleoside triphosphate hydrolases"/>
    <property type="match status" value="1"/>
</dbReference>
<feature type="domain" description="AAA+ ATPase" evidence="1">
    <location>
        <begin position="349"/>
        <end position="469"/>
    </location>
</feature>
<accession>A0A246JG09</accession>
<dbReference type="SMART" id="SM00382">
    <property type="entry name" value="AAA"/>
    <property type="match status" value="1"/>
</dbReference>
<dbReference type="Gene3D" id="3.40.50.300">
    <property type="entry name" value="P-loop containing nucleotide triphosphate hydrolases"/>
    <property type="match status" value="1"/>
</dbReference>
<dbReference type="InterPro" id="IPR027417">
    <property type="entry name" value="P-loop_NTPase"/>
</dbReference>
<dbReference type="InterPro" id="IPR003593">
    <property type="entry name" value="AAA+_ATPase"/>
</dbReference>
<keyword evidence="3" id="KW-1185">Reference proteome</keyword>
<evidence type="ECO:0000313" key="3">
    <source>
        <dbReference type="Proteomes" id="UP000197468"/>
    </source>
</evidence>
<sequence>MEAFGIDEKKLRELAATRGGRIALNGFEYQRAFAVLRLTSMVLGRAVSLVDEHVPARLRYEWAEDIDEIDRQGRIVLWQCKLGEQWSTASKLAELLLGFAPKWLWTAPDQRHRLSFRLVTADPAYKAHARNAEALAPDRREDTRAHFLAALTTVPGDRADRARWQDDADAAGHDALFDALWSATRVLYIPNEPTRDAPDRRFAEHEAVKELATARPSLLRGQDVIDAALQGLRALLSVMPIGAPQGDDTIARVDQAPQHILPHHVADRLYPFAPRLNDSGTPLELIDRTRLLELQQRASMAWFVARRPEWSDVVGGGSAGNGFFERSVTTALVDQLRAALVDSRSREGRLRVQWLVGAPGTGKSTLALRAAAVLTLEGACLVVDARFSLAKEGDQASALADAIRALANDERPLLLLLDDPFGAGSGWPDVLAELGRKASAIVVLAATPDLLLENSEHALQNIAERPRHKVIRPDEAERLALARIYPQRHEWLMASEEDLLVLAMEASSGESFDAIVRGIWRTLNGGAEIPRRALGRELDWQVAAFMLVVYFHRAYAVCPLPLLESFLEARAAPDDAIGEALLHLKNAQGWSIFQTHEPDRKLGRNWAGVSSMHARVAEVAWACRPADAWQLEKPIAEASVKAAGSARMLGSALAALHVHARQEPSSRMPAFLALMGEIATAWSEAPAHAIETRNLFSLILQCKHGGVPIADQLRETLRRRVALFDAQSWLAELALGALAIPRLETPDRAHLSSLLESADFSIAAGRAISFGLLLKEDKALHARFIDRLWAIIDERADGGVNSGLITWLLTNADSASIQKRLPTIRIWLTGHAAGHTVRTALISWMKKAKSPELPAYLSECIKDLGAERSAYTPASAAFVALGTLDLAHAQVMVPWMNWASAMLERSRGDRSAQIVANSIHGVLTKSRAHARALGAKPASKVLAAQLSDARSRLEAAHAAWQAALKTHAEPAVQARRA</sequence>
<dbReference type="Proteomes" id="UP000197468">
    <property type="component" value="Unassembled WGS sequence"/>
</dbReference>
<dbReference type="AlphaFoldDB" id="A0A246JG09"/>
<reference evidence="2 3" key="1">
    <citation type="journal article" date="2008" name="Int. J. Syst. Evol. Microbiol.">
        <title>Description of Roseateles aquatilis sp. nov. and Roseateles terrae sp. nov., in the class Betaproteobacteria, and emended description of the genus Roseateles.</title>
        <authorList>
            <person name="Gomila M."/>
            <person name="Bowien B."/>
            <person name="Falsen E."/>
            <person name="Moore E.R."/>
            <person name="Lalucat J."/>
        </authorList>
    </citation>
    <scope>NUCLEOTIDE SEQUENCE [LARGE SCALE GENOMIC DNA]</scope>
    <source>
        <strain evidence="2 3">CCUG 48205</strain>
    </source>
</reference>
<dbReference type="EMBL" id="NIOF01000003">
    <property type="protein sequence ID" value="OWQ91480.1"/>
    <property type="molecule type" value="Genomic_DNA"/>
</dbReference>
<organism evidence="2 3">
    <name type="scientific">Roseateles aquatilis</name>
    <dbReference type="NCBI Taxonomy" id="431061"/>
    <lineage>
        <taxon>Bacteria</taxon>
        <taxon>Pseudomonadati</taxon>
        <taxon>Pseudomonadota</taxon>
        <taxon>Betaproteobacteria</taxon>
        <taxon>Burkholderiales</taxon>
        <taxon>Sphaerotilaceae</taxon>
        <taxon>Roseateles</taxon>
    </lineage>
</organism>
<evidence type="ECO:0000259" key="1">
    <source>
        <dbReference type="SMART" id="SM00382"/>
    </source>
</evidence>
<protein>
    <recommendedName>
        <fullName evidence="1">AAA+ ATPase domain-containing protein</fullName>
    </recommendedName>
</protein>